<sequence length="331" mass="36836">MTRVGLLYQKEQYAHALAQTLDQLPVDYTADVLTLSDLAYAKRYDLLQTDELLRYGVSAVGAGTLADVPVTTHLQGWDDYANTHGQYTRRMHALIRTLSIISRQNIAGVLYVTQITKDRFPLSFDRYGYSMPVFDVDSYKSDIQDTDVSTTDARELLTVTNLRYQEKLRGVQTVLDGLQPLFATHDDLRYRIAGGGKQLDELREIVSDYPYADRVSVLGFRDDVPDLLASADLFVYVSYLDSLAMTVLEAEAAGLPVVAGDCGGVPEAVGDAGIVCPSTAEGVSNAVRTLVRNDDLRASFATAGRERMTTHNRRQAHRHIAFWENVLEDWS</sequence>
<dbReference type="Proteomes" id="UP000831768">
    <property type="component" value="Chromosome"/>
</dbReference>
<dbReference type="RefSeq" id="WP_247992577.1">
    <property type="nucleotide sequence ID" value="NZ_CP096019.1"/>
</dbReference>
<dbReference type="Pfam" id="PF00534">
    <property type="entry name" value="Glycos_transf_1"/>
    <property type="match status" value="1"/>
</dbReference>
<dbReference type="CDD" id="cd03801">
    <property type="entry name" value="GT4_PimA-like"/>
    <property type="match status" value="1"/>
</dbReference>
<dbReference type="PANTHER" id="PTHR12526">
    <property type="entry name" value="GLYCOSYLTRANSFERASE"/>
    <property type="match status" value="1"/>
</dbReference>
<reference evidence="2" key="1">
    <citation type="submission" date="2022-04" db="EMBL/GenBank/DDBJ databases">
        <title>Halocatena sp. nov., isolated from a salt lake.</title>
        <authorList>
            <person name="Cui H.-L."/>
        </authorList>
    </citation>
    <scope>NUCLEOTIDE SEQUENCE</scope>
    <source>
        <strain evidence="2">AD-1</strain>
    </source>
</reference>
<accession>A0A8U0A0E6</accession>
<feature type="domain" description="Glycosyl transferase family 1" evidence="1">
    <location>
        <begin position="152"/>
        <end position="307"/>
    </location>
</feature>
<organism evidence="2 3">
    <name type="scientific">Halocatena salina</name>
    <dbReference type="NCBI Taxonomy" id="2934340"/>
    <lineage>
        <taxon>Archaea</taxon>
        <taxon>Methanobacteriati</taxon>
        <taxon>Methanobacteriota</taxon>
        <taxon>Stenosarchaea group</taxon>
        <taxon>Halobacteria</taxon>
        <taxon>Halobacteriales</taxon>
        <taxon>Natronomonadaceae</taxon>
        <taxon>Halocatena</taxon>
    </lineage>
</organism>
<dbReference type="Gene3D" id="3.40.50.2000">
    <property type="entry name" value="Glycogen Phosphorylase B"/>
    <property type="match status" value="2"/>
</dbReference>
<dbReference type="EMBL" id="CP096019">
    <property type="protein sequence ID" value="UPM41898.1"/>
    <property type="molecule type" value="Genomic_DNA"/>
</dbReference>
<dbReference type="KEGG" id="haad:MW046_07915"/>
<dbReference type="AlphaFoldDB" id="A0A8U0A0E6"/>
<protein>
    <submittedName>
        <fullName evidence="2">Glycosyltransferase family 4 protein</fullName>
    </submittedName>
</protein>
<dbReference type="SUPFAM" id="SSF53756">
    <property type="entry name" value="UDP-Glycosyltransferase/glycogen phosphorylase"/>
    <property type="match status" value="1"/>
</dbReference>
<name>A0A8U0A0E6_9EURY</name>
<evidence type="ECO:0000313" key="2">
    <source>
        <dbReference type="EMBL" id="UPM41898.1"/>
    </source>
</evidence>
<proteinExistence type="predicted"/>
<dbReference type="GO" id="GO:0016757">
    <property type="term" value="F:glycosyltransferase activity"/>
    <property type="evidence" value="ECO:0007669"/>
    <property type="project" value="InterPro"/>
</dbReference>
<dbReference type="PANTHER" id="PTHR12526:SF636">
    <property type="entry name" value="BLL3647 PROTEIN"/>
    <property type="match status" value="1"/>
</dbReference>
<dbReference type="GeneID" id="71927964"/>
<evidence type="ECO:0000313" key="3">
    <source>
        <dbReference type="Proteomes" id="UP000831768"/>
    </source>
</evidence>
<evidence type="ECO:0000259" key="1">
    <source>
        <dbReference type="Pfam" id="PF00534"/>
    </source>
</evidence>
<gene>
    <name evidence="2" type="ORF">MW046_07915</name>
</gene>
<dbReference type="InterPro" id="IPR001296">
    <property type="entry name" value="Glyco_trans_1"/>
</dbReference>
<keyword evidence="3" id="KW-1185">Reference proteome</keyword>